<protein>
    <submittedName>
        <fullName evidence="2">Uncharacterized protein</fullName>
    </submittedName>
</protein>
<feature type="transmembrane region" description="Helical" evidence="1">
    <location>
        <begin position="24"/>
        <end position="41"/>
    </location>
</feature>
<evidence type="ECO:0000256" key="1">
    <source>
        <dbReference type="SAM" id="Phobius"/>
    </source>
</evidence>
<keyword evidence="1" id="KW-0812">Transmembrane</keyword>
<dbReference type="EMBL" id="WNDS01000002">
    <property type="protein sequence ID" value="KAF1016125.1"/>
    <property type="molecule type" value="Genomic_DNA"/>
</dbReference>
<sequence>MTTPLIDFAPTGWRRLLWRISARLWLLLLLALACSCALLGWA</sequence>
<accession>A0A7V8FHV1</accession>
<evidence type="ECO:0000313" key="2">
    <source>
        <dbReference type="EMBL" id="KAF1016125.1"/>
    </source>
</evidence>
<dbReference type="Proteomes" id="UP000487117">
    <property type="component" value="Unassembled WGS sequence"/>
</dbReference>
<reference evidence="3" key="1">
    <citation type="journal article" date="2020" name="MBio">
        <title>Horizontal gene transfer to a defensive symbiont with a reduced genome amongst a multipartite beetle microbiome.</title>
        <authorList>
            <person name="Waterworth S.C."/>
            <person name="Florez L.V."/>
            <person name="Rees E.R."/>
            <person name="Hertweck C."/>
            <person name="Kaltenpoth M."/>
            <person name="Kwan J.C."/>
        </authorList>
    </citation>
    <scope>NUCLEOTIDE SEQUENCE [LARGE SCALE GENOMIC DNA]</scope>
</reference>
<evidence type="ECO:0000313" key="3">
    <source>
        <dbReference type="Proteomes" id="UP000487117"/>
    </source>
</evidence>
<keyword evidence="1" id="KW-0472">Membrane</keyword>
<keyword evidence="1" id="KW-1133">Transmembrane helix</keyword>
<proteinExistence type="predicted"/>
<name>A0A7V8FHV1_STEMA</name>
<comment type="caution">
    <text evidence="2">The sequence shown here is derived from an EMBL/GenBank/DDBJ whole genome shotgun (WGS) entry which is preliminary data.</text>
</comment>
<organism evidence="2 3">
    <name type="scientific">Stenotrophomonas maltophilia</name>
    <name type="common">Pseudomonas maltophilia</name>
    <name type="synonym">Xanthomonas maltophilia</name>
    <dbReference type="NCBI Taxonomy" id="40324"/>
    <lineage>
        <taxon>Bacteria</taxon>
        <taxon>Pseudomonadati</taxon>
        <taxon>Pseudomonadota</taxon>
        <taxon>Gammaproteobacteria</taxon>
        <taxon>Lysobacterales</taxon>
        <taxon>Lysobacteraceae</taxon>
        <taxon>Stenotrophomonas</taxon>
        <taxon>Stenotrophomonas maltophilia group</taxon>
    </lineage>
</organism>
<dbReference type="AlphaFoldDB" id="A0A7V8FHV1"/>
<gene>
    <name evidence="2" type="ORF">GAK31_01609</name>
</gene>